<dbReference type="PANTHER" id="PTHR35986:SF1">
    <property type="entry name" value="OS10G0430800 PROTEIN"/>
    <property type="match status" value="1"/>
</dbReference>
<name>A0A9N7NEQ0_STRHE</name>
<feature type="compositionally biased region" description="Basic residues" evidence="1">
    <location>
        <begin position="211"/>
        <end position="233"/>
    </location>
</feature>
<organism evidence="2 3">
    <name type="scientific">Striga hermonthica</name>
    <name type="common">Purple witchweed</name>
    <name type="synonym">Buchnera hermonthica</name>
    <dbReference type="NCBI Taxonomy" id="68872"/>
    <lineage>
        <taxon>Eukaryota</taxon>
        <taxon>Viridiplantae</taxon>
        <taxon>Streptophyta</taxon>
        <taxon>Embryophyta</taxon>
        <taxon>Tracheophyta</taxon>
        <taxon>Spermatophyta</taxon>
        <taxon>Magnoliopsida</taxon>
        <taxon>eudicotyledons</taxon>
        <taxon>Gunneridae</taxon>
        <taxon>Pentapetalae</taxon>
        <taxon>asterids</taxon>
        <taxon>lamiids</taxon>
        <taxon>Lamiales</taxon>
        <taxon>Orobanchaceae</taxon>
        <taxon>Buchnereae</taxon>
        <taxon>Striga</taxon>
    </lineage>
</organism>
<sequence length="241" mass="27884">MGEALFDLERILRSKKEPLTVREANVLMAWRAHAMRDFTVGYCGGSIVTWLATQRLRKIFRTNLSLGAGFVCGIWKFGKSVDSSVQHILSLKGSRIQGELANIMLKKYHRNPWVIQQLSKHFYTEEVYDDSSVDRPMIRWRHRNFTVDRSQNTSYGEEAHSNESRVNETTLEPKQVHVNSGGNAMENPLDLIFGFSESAENVSTPVEKVSKLSKKQRRKEKRAARRQRRHHHHHQEEESGN</sequence>
<accession>A0A9N7NEQ0</accession>
<evidence type="ECO:0000313" key="2">
    <source>
        <dbReference type="EMBL" id="CAA0829109.1"/>
    </source>
</evidence>
<gene>
    <name evidence="2" type="ORF">SHERM_24699</name>
</gene>
<evidence type="ECO:0000256" key="1">
    <source>
        <dbReference type="SAM" id="MobiDB-lite"/>
    </source>
</evidence>
<protein>
    <submittedName>
        <fullName evidence="2">Uncharacterized protein</fullName>
    </submittedName>
</protein>
<reference evidence="2" key="1">
    <citation type="submission" date="2019-12" db="EMBL/GenBank/DDBJ databases">
        <authorList>
            <person name="Scholes J."/>
        </authorList>
    </citation>
    <scope>NUCLEOTIDE SEQUENCE</scope>
</reference>
<dbReference type="EMBL" id="CACSLK010027773">
    <property type="protein sequence ID" value="CAA0829109.1"/>
    <property type="molecule type" value="Genomic_DNA"/>
</dbReference>
<dbReference type="OrthoDB" id="1899410at2759"/>
<keyword evidence="3" id="KW-1185">Reference proteome</keyword>
<dbReference type="Proteomes" id="UP001153555">
    <property type="component" value="Unassembled WGS sequence"/>
</dbReference>
<proteinExistence type="predicted"/>
<comment type="caution">
    <text evidence="2">The sequence shown here is derived from an EMBL/GenBank/DDBJ whole genome shotgun (WGS) entry which is preliminary data.</text>
</comment>
<feature type="region of interest" description="Disordered" evidence="1">
    <location>
        <begin position="200"/>
        <end position="241"/>
    </location>
</feature>
<evidence type="ECO:0000313" key="3">
    <source>
        <dbReference type="Proteomes" id="UP001153555"/>
    </source>
</evidence>
<dbReference type="PANTHER" id="PTHR35986">
    <property type="entry name" value="EXPRESSED PROTEIN"/>
    <property type="match status" value="1"/>
</dbReference>
<dbReference type="AlphaFoldDB" id="A0A9N7NEQ0"/>